<dbReference type="OrthoDB" id="662759at2"/>
<evidence type="ECO:0000313" key="2">
    <source>
        <dbReference type="Proteomes" id="UP000190339"/>
    </source>
</evidence>
<dbReference type="RefSeq" id="WP_079513511.1">
    <property type="nucleotide sequence ID" value="NZ_FUYL01000010.1"/>
</dbReference>
<dbReference type="EMBL" id="FUYL01000010">
    <property type="protein sequence ID" value="SKB75096.1"/>
    <property type="molecule type" value="Genomic_DNA"/>
</dbReference>
<proteinExistence type="predicted"/>
<accession>A0A1T5DU57</accession>
<dbReference type="AlphaFoldDB" id="A0A1T5DU57"/>
<dbReference type="Proteomes" id="UP000190339">
    <property type="component" value="Unassembled WGS sequence"/>
</dbReference>
<keyword evidence="2" id="KW-1185">Reference proteome</keyword>
<reference evidence="2" key="1">
    <citation type="submission" date="2017-02" db="EMBL/GenBank/DDBJ databases">
        <authorList>
            <person name="Varghese N."/>
            <person name="Submissions S."/>
        </authorList>
    </citation>
    <scope>NUCLEOTIDE SEQUENCE [LARGE SCALE GENOMIC DNA]</scope>
    <source>
        <strain evidence="2">DSM 23546</strain>
    </source>
</reference>
<name>A0A1T5DU57_9FLAO</name>
<organism evidence="1 2">
    <name type="scientific">Maribacter arcticus</name>
    <dbReference type="NCBI Taxonomy" id="561365"/>
    <lineage>
        <taxon>Bacteria</taxon>
        <taxon>Pseudomonadati</taxon>
        <taxon>Bacteroidota</taxon>
        <taxon>Flavobacteriia</taxon>
        <taxon>Flavobacteriales</taxon>
        <taxon>Flavobacteriaceae</taxon>
        <taxon>Maribacter</taxon>
    </lineage>
</organism>
<protein>
    <submittedName>
        <fullName evidence="1">Thiol-activated cytolysin</fullName>
    </submittedName>
</protein>
<gene>
    <name evidence="1" type="ORF">SAMN05660866_03105</name>
</gene>
<evidence type="ECO:0000313" key="1">
    <source>
        <dbReference type="EMBL" id="SKB75096.1"/>
    </source>
</evidence>
<sequence>MKIAGGYLDINENDIDDEPSWNRSEDNFVDVQNDKTHTINDDNILKPYRPNMAVDFIEYYGQLYDYIGFGNSANLGNKSGNVKLEDLLLNEEQKFKLDFNASITAHFKVVRIQ</sequence>